<evidence type="ECO:0000313" key="1">
    <source>
        <dbReference type="EMBL" id="AWV48430.1"/>
    </source>
</evidence>
<sequence>MLVLESGRISAIGKVADLLGASCNHCGAWIAGVKLVNGTVGTDGSQPLCSRLPRLPFSAIRRMDSPRTTVELTVVALDTSGRGEGDSLVLGSRSEATLWGS</sequence>
<name>A0AAD0KWM4_MYCLR</name>
<organism evidence="1 2">
    <name type="scientific">Mycobacterium leprae</name>
    <dbReference type="NCBI Taxonomy" id="1769"/>
    <lineage>
        <taxon>Bacteria</taxon>
        <taxon>Bacillati</taxon>
        <taxon>Actinomycetota</taxon>
        <taxon>Actinomycetes</taxon>
        <taxon>Mycobacteriales</taxon>
        <taxon>Mycobacteriaceae</taxon>
        <taxon>Mycobacterium</taxon>
    </lineage>
</organism>
<dbReference type="AlphaFoldDB" id="A0AAD0KWM4"/>
<dbReference type="Proteomes" id="UP000249682">
    <property type="component" value="Chromosome"/>
</dbReference>
<accession>A0AAD0KWM4</accession>
<evidence type="ECO:0000313" key="2">
    <source>
        <dbReference type="Proteomes" id="UP000249682"/>
    </source>
</evidence>
<reference evidence="1 2" key="1">
    <citation type="submission" date="2018-05" db="EMBL/GenBank/DDBJ databases">
        <title>Evolution of small genomes with special reference to Mycobacterium leprae.</title>
        <authorList>
            <person name="Mohanty P.S."/>
            <person name="Bansal A.K."/>
            <person name="Gupta U.D."/>
            <person name="Naaz F."/>
            <person name="Dwivedi V.D."/>
            <person name="Singh H."/>
            <person name="Gupta G."/>
            <person name="Sharma S."/>
            <person name="Arora M."/>
        </authorList>
    </citation>
    <scope>NUCLEOTIDE SEQUENCE [LARGE SCALE GENOMIC DNA]</scope>
    <source>
        <strain evidence="1 2">MRHRU-235-G</strain>
    </source>
</reference>
<proteinExistence type="predicted"/>
<gene>
    <name evidence="1" type="ORF">DIJ64_11260</name>
</gene>
<dbReference type="EMBL" id="CP029543">
    <property type="protein sequence ID" value="AWV48430.1"/>
    <property type="molecule type" value="Genomic_DNA"/>
</dbReference>
<protein>
    <submittedName>
        <fullName evidence="1">Uncharacterized protein</fullName>
    </submittedName>
</protein>